<dbReference type="InterPro" id="IPR013783">
    <property type="entry name" value="Ig-like_fold"/>
</dbReference>
<dbReference type="GO" id="GO:0009252">
    <property type="term" value="P:peptidoglycan biosynthetic process"/>
    <property type="evidence" value="ECO:0007669"/>
    <property type="project" value="UniProtKB-KW"/>
</dbReference>
<dbReference type="Pfam" id="PF00912">
    <property type="entry name" value="Transgly"/>
    <property type="match status" value="1"/>
</dbReference>
<dbReference type="FunFam" id="1.10.3810.10:FF:000001">
    <property type="entry name" value="Penicillin-binding protein 1A"/>
    <property type="match status" value="1"/>
</dbReference>
<dbReference type="GO" id="GO:0008955">
    <property type="term" value="F:peptidoglycan glycosyltransferase activity"/>
    <property type="evidence" value="ECO:0007669"/>
    <property type="project" value="UniProtKB-EC"/>
</dbReference>
<keyword evidence="5" id="KW-0121">Carboxypeptidase</keyword>
<keyword evidence="10" id="KW-0133">Cell shape</keyword>
<comment type="similarity">
    <text evidence="2">In the C-terminal section; belongs to the transpeptidase family.</text>
</comment>
<dbReference type="InterPro" id="IPR050396">
    <property type="entry name" value="Glycosyltr_51/Transpeptidase"/>
</dbReference>
<keyword evidence="12 18" id="KW-0472">Membrane</keyword>
<dbReference type="Proteomes" id="UP000229401">
    <property type="component" value="Unassembled WGS sequence"/>
</dbReference>
<evidence type="ECO:0000256" key="18">
    <source>
        <dbReference type="SAM" id="Phobius"/>
    </source>
</evidence>
<dbReference type="GO" id="GO:0008658">
    <property type="term" value="F:penicillin binding"/>
    <property type="evidence" value="ECO:0007669"/>
    <property type="project" value="InterPro"/>
</dbReference>
<dbReference type="GO" id="GO:0071555">
    <property type="term" value="P:cell wall organization"/>
    <property type="evidence" value="ECO:0007669"/>
    <property type="project" value="UniProtKB-KW"/>
</dbReference>
<keyword evidence="4" id="KW-1003">Cell membrane</keyword>
<accession>A0A2M7QJX5</accession>
<dbReference type="EMBL" id="PFLI01000065">
    <property type="protein sequence ID" value="PIY72246.1"/>
    <property type="molecule type" value="Genomic_DNA"/>
</dbReference>
<evidence type="ECO:0000256" key="8">
    <source>
        <dbReference type="ARBA" id="ARBA00022679"/>
    </source>
</evidence>
<evidence type="ECO:0000256" key="11">
    <source>
        <dbReference type="ARBA" id="ARBA00022984"/>
    </source>
</evidence>
<keyword evidence="14" id="KW-0961">Cell wall biogenesis/degradation</keyword>
<protein>
    <submittedName>
        <fullName evidence="21">Uncharacterized protein</fullName>
    </submittedName>
</protein>
<dbReference type="InterPro" id="IPR001264">
    <property type="entry name" value="Glyco_trans_51"/>
</dbReference>
<feature type="domain" description="Glycosyl transferase family 51" evidence="20">
    <location>
        <begin position="74"/>
        <end position="249"/>
    </location>
</feature>
<evidence type="ECO:0000256" key="17">
    <source>
        <dbReference type="SAM" id="MobiDB-lite"/>
    </source>
</evidence>
<comment type="subcellular location">
    <subcellularLocation>
        <location evidence="1">Cell membrane</location>
    </subcellularLocation>
</comment>
<evidence type="ECO:0000256" key="10">
    <source>
        <dbReference type="ARBA" id="ARBA00022960"/>
    </source>
</evidence>
<dbReference type="GO" id="GO:0005886">
    <property type="term" value="C:plasma membrane"/>
    <property type="evidence" value="ECO:0007669"/>
    <property type="project" value="UniProtKB-SubCell"/>
</dbReference>
<keyword evidence="13" id="KW-0511">Multifunctional enzyme</keyword>
<evidence type="ECO:0000256" key="9">
    <source>
        <dbReference type="ARBA" id="ARBA00022801"/>
    </source>
</evidence>
<dbReference type="GO" id="GO:0006508">
    <property type="term" value="P:proteolysis"/>
    <property type="evidence" value="ECO:0007669"/>
    <property type="project" value="UniProtKB-KW"/>
</dbReference>
<organism evidence="21 22">
    <name type="scientific">Candidatus Roizmanbacteria bacterium CG_4_10_14_0_8_um_filter_33_9</name>
    <dbReference type="NCBI Taxonomy" id="1974826"/>
    <lineage>
        <taxon>Bacteria</taxon>
        <taxon>Candidatus Roizmaniibacteriota</taxon>
    </lineage>
</organism>
<dbReference type="Pfam" id="PF00905">
    <property type="entry name" value="Transpeptidase"/>
    <property type="match status" value="1"/>
</dbReference>
<comment type="caution">
    <text evidence="21">The sequence shown here is derived from an EMBL/GenBank/DDBJ whole genome shotgun (WGS) entry which is preliminary data.</text>
</comment>
<dbReference type="GO" id="GO:0009002">
    <property type="term" value="F:serine-type D-Ala-D-Ala carboxypeptidase activity"/>
    <property type="evidence" value="ECO:0007669"/>
    <property type="project" value="UniProtKB-EC"/>
</dbReference>
<evidence type="ECO:0000256" key="16">
    <source>
        <dbReference type="ARBA" id="ARBA00049902"/>
    </source>
</evidence>
<feature type="compositionally biased region" description="Low complexity" evidence="17">
    <location>
        <begin position="849"/>
        <end position="870"/>
    </location>
</feature>
<evidence type="ECO:0000256" key="12">
    <source>
        <dbReference type="ARBA" id="ARBA00023136"/>
    </source>
</evidence>
<dbReference type="PANTHER" id="PTHR32282">
    <property type="entry name" value="BINDING PROTEIN TRANSPEPTIDASE, PUTATIVE-RELATED"/>
    <property type="match status" value="1"/>
</dbReference>
<evidence type="ECO:0000256" key="7">
    <source>
        <dbReference type="ARBA" id="ARBA00022676"/>
    </source>
</evidence>
<dbReference type="AlphaFoldDB" id="A0A2M7QJX5"/>
<evidence type="ECO:0000256" key="6">
    <source>
        <dbReference type="ARBA" id="ARBA00022670"/>
    </source>
</evidence>
<comment type="similarity">
    <text evidence="3">In the N-terminal section; belongs to the glycosyltransferase 51 family.</text>
</comment>
<dbReference type="Gene3D" id="2.60.40.10">
    <property type="entry name" value="Immunoglobulins"/>
    <property type="match status" value="1"/>
</dbReference>
<dbReference type="PANTHER" id="PTHR32282:SF11">
    <property type="entry name" value="PENICILLIN-BINDING PROTEIN 1B"/>
    <property type="match status" value="1"/>
</dbReference>
<feature type="transmembrane region" description="Helical" evidence="18">
    <location>
        <begin position="27"/>
        <end position="48"/>
    </location>
</feature>
<keyword evidence="9" id="KW-0378">Hydrolase</keyword>
<dbReference type="InterPro" id="IPR001460">
    <property type="entry name" value="PCN-bd_Tpept"/>
</dbReference>
<dbReference type="Gene3D" id="1.10.3810.10">
    <property type="entry name" value="Biosynthetic peptidoglycan transglycosylase-like"/>
    <property type="match status" value="1"/>
</dbReference>
<dbReference type="Gene3D" id="3.40.710.10">
    <property type="entry name" value="DD-peptidase/beta-lactamase superfamily"/>
    <property type="match status" value="1"/>
</dbReference>
<evidence type="ECO:0000259" key="20">
    <source>
        <dbReference type="Pfam" id="PF00912"/>
    </source>
</evidence>
<evidence type="ECO:0000256" key="15">
    <source>
        <dbReference type="ARBA" id="ARBA00034000"/>
    </source>
</evidence>
<evidence type="ECO:0000256" key="3">
    <source>
        <dbReference type="ARBA" id="ARBA00007739"/>
    </source>
</evidence>
<proteinExistence type="inferred from homology"/>
<dbReference type="SUPFAM" id="SSF56601">
    <property type="entry name" value="beta-lactamase/transpeptidase-like"/>
    <property type="match status" value="1"/>
</dbReference>
<dbReference type="GO" id="GO:0030288">
    <property type="term" value="C:outer membrane-bounded periplasmic space"/>
    <property type="evidence" value="ECO:0007669"/>
    <property type="project" value="TreeGrafter"/>
</dbReference>
<name>A0A2M7QJX5_9BACT</name>
<comment type="catalytic activity">
    <reaction evidence="16">
        <text>[GlcNAc-(1-&gt;4)-Mur2Ac(oyl-L-Ala-gamma-D-Glu-L-Lys-D-Ala-D-Ala)](n)-di-trans,octa-cis-undecaprenyl diphosphate + beta-D-GlcNAc-(1-&gt;4)-Mur2Ac(oyl-L-Ala-gamma-D-Glu-L-Lys-D-Ala-D-Ala)-di-trans,octa-cis-undecaprenyl diphosphate = [GlcNAc-(1-&gt;4)-Mur2Ac(oyl-L-Ala-gamma-D-Glu-L-Lys-D-Ala-D-Ala)](n+1)-di-trans,octa-cis-undecaprenyl diphosphate + di-trans,octa-cis-undecaprenyl diphosphate + H(+)</text>
        <dbReference type="Rhea" id="RHEA:23708"/>
        <dbReference type="Rhea" id="RHEA-COMP:9602"/>
        <dbReference type="Rhea" id="RHEA-COMP:9603"/>
        <dbReference type="ChEBI" id="CHEBI:15378"/>
        <dbReference type="ChEBI" id="CHEBI:58405"/>
        <dbReference type="ChEBI" id="CHEBI:60033"/>
        <dbReference type="ChEBI" id="CHEBI:78435"/>
        <dbReference type="EC" id="2.4.99.28"/>
    </reaction>
</comment>
<evidence type="ECO:0000313" key="21">
    <source>
        <dbReference type="EMBL" id="PIY72246.1"/>
    </source>
</evidence>
<evidence type="ECO:0000256" key="5">
    <source>
        <dbReference type="ARBA" id="ARBA00022645"/>
    </source>
</evidence>
<keyword evidence="7" id="KW-0328">Glycosyltransferase</keyword>
<dbReference type="GO" id="GO:0008360">
    <property type="term" value="P:regulation of cell shape"/>
    <property type="evidence" value="ECO:0007669"/>
    <property type="project" value="UniProtKB-KW"/>
</dbReference>
<dbReference type="InterPro" id="IPR012338">
    <property type="entry name" value="Beta-lactam/transpept-like"/>
</dbReference>
<evidence type="ECO:0000256" key="2">
    <source>
        <dbReference type="ARBA" id="ARBA00007090"/>
    </source>
</evidence>
<keyword evidence="6" id="KW-0645">Protease</keyword>
<evidence type="ECO:0000256" key="13">
    <source>
        <dbReference type="ARBA" id="ARBA00023268"/>
    </source>
</evidence>
<evidence type="ECO:0000256" key="4">
    <source>
        <dbReference type="ARBA" id="ARBA00022475"/>
    </source>
</evidence>
<gene>
    <name evidence="21" type="ORF">COY87_01895</name>
</gene>
<feature type="domain" description="Penicillin-binding protein transpeptidase" evidence="19">
    <location>
        <begin position="339"/>
        <end position="604"/>
    </location>
</feature>
<keyword evidence="8" id="KW-0808">Transferase</keyword>
<dbReference type="InterPro" id="IPR036950">
    <property type="entry name" value="PBP_transglycosylase"/>
</dbReference>
<dbReference type="SUPFAM" id="SSF53955">
    <property type="entry name" value="Lysozyme-like"/>
    <property type="match status" value="1"/>
</dbReference>
<evidence type="ECO:0000313" key="22">
    <source>
        <dbReference type="Proteomes" id="UP000229401"/>
    </source>
</evidence>
<keyword evidence="18" id="KW-0812">Transmembrane</keyword>
<comment type="catalytic activity">
    <reaction evidence="15">
        <text>Preferential cleavage: (Ac)2-L-Lys-D-Ala-|-D-Ala. Also transpeptidation of peptidyl-alanyl moieties that are N-acyl substituents of D-alanine.</text>
        <dbReference type="EC" id="3.4.16.4"/>
    </reaction>
</comment>
<evidence type="ECO:0000259" key="19">
    <source>
        <dbReference type="Pfam" id="PF00905"/>
    </source>
</evidence>
<keyword evidence="11" id="KW-0573">Peptidoglycan synthesis</keyword>
<dbReference type="InterPro" id="IPR023346">
    <property type="entry name" value="Lysozyme-like_dom_sf"/>
</dbReference>
<evidence type="ECO:0000256" key="1">
    <source>
        <dbReference type="ARBA" id="ARBA00004236"/>
    </source>
</evidence>
<sequence>MYVSKRRRQSKLTIFPQAFIFIKKNPFIVIGSVIAFIFLIFLILFAWFGRDLPAPGKLSQVSENATVFYDRDGKILFEMFKDKNRLPFKLSEINDKLKQATIAIEDKGFYKHGGISQIGILRSFINLLLTRKISGGGSTITQQLIKTVLLDSKQTASRKIKEIILAISVEGKYTKDQILEMYLNEIPYGGSYVGIGSAAKGYFNKSPKELTILESAILAGLPQSPSIYSPFIGKKDVWKTRTIDVLRRMREDGYITLKEEKQSVDSINSVVFSAAKMSINAPHFVFYVKDQIEKEFGSKILEQGLKIKTTLSLEAQTSIEKIVKDEINSIKEDYQVGNGAVVVLDSKTNEMLAMVGSYDFNDTEYGAFNASLGLRQPGSTIKPITYVTAFEKGYTPTTTLMDVETTFPSKDQEDYVPVNYDGKYHGPVQLRFALGNSFNLPAVKLLAMVGIRDFMQRASDMGLNTLSPTQENLNRFGLSITLGGGEVTLVDMTSAFSVFARGGIKKDIQSIVEIKDYSNKLIYSAKKSHETKPISPESAFLISHILSDNNAREIEFGLRSYLNIPGKTVAVKTGTTDDKRDNWAIGYTKGISVGVWVGNNDNSKMNPKISSGATGASPIWYKTMQYLLKKYDDGIMDKPNKVKALQIDSLFGGLPKDGNGTRSEYFIEGTEPKDVSSYYKKQKISKSNGKLANDIEIKTGNYEEKDCYVVTENDPISTDGKNRWQDAIDKWAREQSDDKWKCPTEISDNRSEDVVVSIKSPSDRSKLEGKDINIKVKITSMSSLKNVKIWLNNQEIKNYNEDKKDIEETIKDKPDGVYELKVRATNDKDKSGESAIKFGLNRNWNYAEPTAVPTSAPTTTSTPTSSSSTE</sequence>
<feature type="region of interest" description="Disordered" evidence="17">
    <location>
        <begin position="847"/>
        <end position="870"/>
    </location>
</feature>
<keyword evidence="18" id="KW-1133">Transmembrane helix</keyword>
<reference evidence="22" key="1">
    <citation type="submission" date="2017-09" db="EMBL/GenBank/DDBJ databases">
        <title>Depth-based differentiation of microbial function through sediment-hosted aquifers and enrichment of novel symbionts in the deep terrestrial subsurface.</title>
        <authorList>
            <person name="Probst A.J."/>
            <person name="Ladd B."/>
            <person name="Jarett J.K."/>
            <person name="Geller-Mcgrath D.E."/>
            <person name="Sieber C.M.K."/>
            <person name="Emerson J.B."/>
            <person name="Anantharaman K."/>
            <person name="Thomas B.C."/>
            <person name="Malmstrom R."/>
            <person name="Stieglmeier M."/>
            <person name="Klingl A."/>
            <person name="Woyke T."/>
            <person name="Ryan C.M."/>
            <person name="Banfield J.F."/>
        </authorList>
    </citation>
    <scope>NUCLEOTIDE SEQUENCE [LARGE SCALE GENOMIC DNA]</scope>
</reference>
<evidence type="ECO:0000256" key="14">
    <source>
        <dbReference type="ARBA" id="ARBA00023316"/>
    </source>
</evidence>